<dbReference type="EMBL" id="MLCO01000390">
    <property type="protein sequence ID" value="ONG44743.1"/>
    <property type="molecule type" value="Genomic_DNA"/>
</dbReference>
<dbReference type="Proteomes" id="UP000188879">
    <property type="component" value="Unassembled WGS sequence"/>
</dbReference>
<evidence type="ECO:0000313" key="2">
    <source>
        <dbReference type="Proteomes" id="UP000188879"/>
    </source>
</evidence>
<dbReference type="RefSeq" id="WP_076960405.1">
    <property type="nucleotide sequence ID" value="NZ_MLCO01000390.1"/>
</dbReference>
<keyword evidence="2" id="KW-1185">Reference proteome</keyword>
<gene>
    <name evidence="1" type="ORF">BKE38_27415</name>
</gene>
<proteinExistence type="predicted"/>
<reference evidence="1 2" key="1">
    <citation type="submission" date="2016-10" db="EMBL/GenBank/DDBJ databases">
        <title>Draft Genome sequence of Roseomonas sp. strain M3.</title>
        <authorList>
            <person name="Subhash Y."/>
            <person name="Lee S."/>
        </authorList>
    </citation>
    <scope>NUCLEOTIDE SEQUENCE [LARGE SCALE GENOMIC DNA]</scope>
    <source>
        <strain evidence="1 2">M3</strain>
    </source>
</reference>
<evidence type="ECO:0000313" key="1">
    <source>
        <dbReference type="EMBL" id="ONG44743.1"/>
    </source>
</evidence>
<protein>
    <submittedName>
        <fullName evidence="1">Uncharacterized protein</fullName>
    </submittedName>
</protein>
<comment type="caution">
    <text evidence="1">The sequence shown here is derived from an EMBL/GenBank/DDBJ whole genome shotgun (WGS) entry which is preliminary data.</text>
</comment>
<name>A0A1V2GVG5_9PROT</name>
<accession>A0A1V2GVG5</accession>
<dbReference type="AlphaFoldDB" id="A0A1V2GVG5"/>
<organism evidence="1 2">
    <name type="scientific">Teichococcus deserti</name>
    <dbReference type="NCBI Taxonomy" id="1817963"/>
    <lineage>
        <taxon>Bacteria</taxon>
        <taxon>Pseudomonadati</taxon>
        <taxon>Pseudomonadota</taxon>
        <taxon>Alphaproteobacteria</taxon>
        <taxon>Acetobacterales</taxon>
        <taxon>Roseomonadaceae</taxon>
        <taxon>Roseomonas</taxon>
    </lineage>
</organism>
<sequence length="217" mass="22148">MPFDARGLTALANTDSFTLWLYITTDTRAAVLAPGYFTAAISRLKPGHVILLEAADAIVLMPVLANGNVGNGLVLSATAAPIRINAEAALLFEMTMDAVTAATRSVALDPLPSGLYVSRVFTVAARVSGPVTSVIFSMLNSSGAVIAGPTTVAVSAGSATIDFTAPSPGSGYRIRVTDAGEPLATQTSASFVVTEPFALLTESGMSLTGIEGGELLL</sequence>
<dbReference type="OrthoDB" id="7265155at2"/>